<dbReference type="EMBL" id="QRWX01000002">
    <property type="protein sequence ID" value="RGT56263.1"/>
    <property type="molecule type" value="Genomic_DNA"/>
</dbReference>
<dbReference type="Pfam" id="PF13649">
    <property type="entry name" value="Methyltransf_25"/>
    <property type="match status" value="1"/>
</dbReference>
<dbReference type="PANTHER" id="PTHR43861">
    <property type="entry name" value="TRANS-ACONITATE 2-METHYLTRANSFERASE-RELATED"/>
    <property type="match status" value="1"/>
</dbReference>
<dbReference type="GO" id="GO:0008168">
    <property type="term" value="F:methyltransferase activity"/>
    <property type="evidence" value="ECO:0007669"/>
    <property type="project" value="UniProtKB-KW"/>
</dbReference>
<evidence type="ECO:0000313" key="4">
    <source>
        <dbReference type="Proteomes" id="UP000284731"/>
    </source>
</evidence>
<dbReference type="InterPro" id="IPR041698">
    <property type="entry name" value="Methyltransf_25"/>
</dbReference>
<dbReference type="SUPFAM" id="SSF53335">
    <property type="entry name" value="S-adenosyl-L-methionine-dependent methyltransferases"/>
    <property type="match status" value="1"/>
</dbReference>
<protein>
    <submittedName>
        <fullName evidence="3">Class I SAM-dependent methyltransferase</fullName>
    </submittedName>
</protein>
<dbReference type="AlphaFoldDB" id="A0A412PF66"/>
<dbReference type="InterPro" id="IPR029063">
    <property type="entry name" value="SAM-dependent_MTases_sf"/>
</dbReference>
<reference evidence="3 4" key="1">
    <citation type="submission" date="2018-08" db="EMBL/GenBank/DDBJ databases">
        <title>A genome reference for cultivated species of the human gut microbiota.</title>
        <authorList>
            <person name="Zou Y."/>
            <person name="Xue W."/>
            <person name="Luo G."/>
        </authorList>
    </citation>
    <scope>NUCLEOTIDE SEQUENCE [LARGE SCALE GENOMIC DNA]</scope>
    <source>
        <strain evidence="3 4">AF18-46</strain>
    </source>
</reference>
<dbReference type="CDD" id="cd02440">
    <property type="entry name" value="AdoMet_MTases"/>
    <property type="match status" value="1"/>
</dbReference>
<proteinExistence type="predicted"/>
<evidence type="ECO:0000259" key="2">
    <source>
        <dbReference type="Pfam" id="PF13649"/>
    </source>
</evidence>
<dbReference type="Gene3D" id="3.40.50.150">
    <property type="entry name" value="Vaccinia Virus protein VP39"/>
    <property type="match status" value="1"/>
</dbReference>
<keyword evidence="3" id="KW-0489">Methyltransferase</keyword>
<dbReference type="Proteomes" id="UP000284731">
    <property type="component" value="Unassembled WGS sequence"/>
</dbReference>
<dbReference type="RefSeq" id="WP_118764781.1">
    <property type="nucleotide sequence ID" value="NZ_CABJCF010000002.1"/>
</dbReference>
<name>A0A412PF66_9FIRM</name>
<evidence type="ECO:0000313" key="3">
    <source>
        <dbReference type="EMBL" id="RGT56263.1"/>
    </source>
</evidence>
<dbReference type="GO" id="GO:0032259">
    <property type="term" value="P:methylation"/>
    <property type="evidence" value="ECO:0007669"/>
    <property type="project" value="UniProtKB-KW"/>
</dbReference>
<gene>
    <name evidence="3" type="ORF">DWX20_05510</name>
</gene>
<evidence type="ECO:0000256" key="1">
    <source>
        <dbReference type="ARBA" id="ARBA00022679"/>
    </source>
</evidence>
<keyword evidence="1 3" id="KW-0808">Transferase</keyword>
<organism evidence="3 4">
    <name type="scientific">Solobacterium moorei</name>
    <dbReference type="NCBI Taxonomy" id="102148"/>
    <lineage>
        <taxon>Bacteria</taxon>
        <taxon>Bacillati</taxon>
        <taxon>Bacillota</taxon>
        <taxon>Erysipelotrichia</taxon>
        <taxon>Erysipelotrichales</taxon>
        <taxon>Erysipelotrichaceae</taxon>
        <taxon>Solobacterium</taxon>
    </lineage>
</organism>
<comment type="caution">
    <text evidence="3">The sequence shown here is derived from an EMBL/GenBank/DDBJ whole genome shotgun (WGS) entry which is preliminary data.</text>
</comment>
<feature type="domain" description="Methyltransferase" evidence="2">
    <location>
        <begin position="51"/>
        <end position="144"/>
    </location>
</feature>
<sequence>MLDNKGFDVWAEEYDTSVKLSNKDNTYPFAGYNKIIYKIYKTVISKPNATVLDIGFGTGTLTQKLYSYGCDIYGQDFSLRMIELASNKMPNASLYRGDFTKGIVDKLKQHSYDFIIATYSIHHLKEAEKIKFLHELLSLLSENGMILIGDVMFETQEQLEKCRQDLLGKWDYDEFYCVVSDLRKEFPNLQFERISFCSGIISLLK</sequence>
<accession>A0A412PF66</accession>